<evidence type="ECO:0000256" key="2">
    <source>
        <dbReference type="ARBA" id="ARBA00022801"/>
    </source>
</evidence>
<evidence type="ECO:0000313" key="3">
    <source>
        <dbReference type="EMBL" id="GAI87587.1"/>
    </source>
</evidence>
<reference evidence="3" key="1">
    <citation type="journal article" date="2014" name="Front. Microbiol.">
        <title>High frequency of phylogenetically diverse reductive dehalogenase-homologous genes in deep subseafloor sedimentary metagenomes.</title>
        <authorList>
            <person name="Kawai M."/>
            <person name="Futagami T."/>
            <person name="Toyoda A."/>
            <person name="Takaki Y."/>
            <person name="Nishi S."/>
            <person name="Hori S."/>
            <person name="Arai W."/>
            <person name="Tsubouchi T."/>
            <person name="Morono Y."/>
            <person name="Uchiyama I."/>
            <person name="Ito T."/>
            <person name="Fujiyama A."/>
            <person name="Inagaki F."/>
            <person name="Takami H."/>
        </authorList>
    </citation>
    <scope>NUCLEOTIDE SEQUENCE</scope>
    <source>
        <strain evidence="3">Expedition CK06-06</strain>
    </source>
</reference>
<evidence type="ECO:0008006" key="4">
    <source>
        <dbReference type="Google" id="ProtNLM"/>
    </source>
</evidence>
<keyword evidence="2" id="KW-0378">Hydrolase</keyword>
<dbReference type="InterPro" id="IPR005659">
    <property type="entry name" value="Chemorcpt_Glu_NH3ase_CheD"/>
</dbReference>
<name>X1S3I3_9ZZZZ</name>
<dbReference type="AlphaFoldDB" id="X1S3I3"/>
<dbReference type="SUPFAM" id="SSF64438">
    <property type="entry name" value="CNF1/YfiH-like putative cysteine hydrolases"/>
    <property type="match status" value="1"/>
</dbReference>
<accession>X1S3I3</accession>
<dbReference type="PANTHER" id="PTHR35147">
    <property type="entry name" value="CHEMORECEPTOR GLUTAMINE DEAMIDASE CHED-RELATED"/>
    <property type="match status" value="1"/>
</dbReference>
<proteinExistence type="predicted"/>
<evidence type="ECO:0000256" key="1">
    <source>
        <dbReference type="ARBA" id="ARBA00022500"/>
    </source>
</evidence>
<dbReference type="PANTHER" id="PTHR35147:SF1">
    <property type="entry name" value="CHEMORECEPTOR GLUTAMINE DEAMIDASE CHED-RELATED"/>
    <property type="match status" value="1"/>
</dbReference>
<keyword evidence="1" id="KW-0145">Chemotaxis</keyword>
<dbReference type="Gene3D" id="3.30.1330.200">
    <property type="match status" value="1"/>
</dbReference>
<dbReference type="InterPro" id="IPR038592">
    <property type="entry name" value="CheD-like_sf"/>
</dbReference>
<dbReference type="GO" id="GO:0006935">
    <property type="term" value="P:chemotaxis"/>
    <property type="evidence" value="ECO:0007669"/>
    <property type="project" value="UniProtKB-KW"/>
</dbReference>
<comment type="caution">
    <text evidence="3">The sequence shown here is derived from an EMBL/GenBank/DDBJ whole genome shotgun (WGS) entry which is preliminary data.</text>
</comment>
<dbReference type="InterPro" id="IPR011324">
    <property type="entry name" value="Cytotoxic_necrot_fac-like_cat"/>
</dbReference>
<protein>
    <recommendedName>
        <fullName evidence="4">Chemoreceptor glutamine deamidase CheD</fullName>
    </recommendedName>
</protein>
<gene>
    <name evidence="3" type="ORF">S12H4_15524</name>
</gene>
<organism evidence="3">
    <name type="scientific">marine sediment metagenome</name>
    <dbReference type="NCBI Taxonomy" id="412755"/>
    <lineage>
        <taxon>unclassified sequences</taxon>
        <taxon>metagenomes</taxon>
        <taxon>ecological metagenomes</taxon>
    </lineage>
</organism>
<dbReference type="GO" id="GO:0050568">
    <property type="term" value="F:protein-glutamine glutaminase activity"/>
    <property type="evidence" value="ECO:0007669"/>
    <property type="project" value="InterPro"/>
</dbReference>
<sequence>MRIKMLNINEMDVSAEPVVYICYGLGSCIGLFLADRTKGLSGGVHIPLPHLSGPSEWKDAISLIDELLQAFQAGGSDLNTLRAKVTGGAQVYGNQVGIGTQNAAVVLKQLCDRKVYIAATDLGGTVSRTARYNSHSGELGFHS</sequence>
<dbReference type="EMBL" id="BARW01007464">
    <property type="protein sequence ID" value="GAI87587.1"/>
    <property type="molecule type" value="Genomic_DNA"/>
</dbReference>
<dbReference type="Pfam" id="PF03975">
    <property type="entry name" value="CheD"/>
    <property type="match status" value="1"/>
</dbReference>
<dbReference type="CDD" id="cd16352">
    <property type="entry name" value="CheD"/>
    <property type="match status" value="1"/>
</dbReference>
<dbReference type="PROSITE" id="PS51257">
    <property type="entry name" value="PROKAR_LIPOPROTEIN"/>
    <property type="match status" value="1"/>
</dbReference>